<dbReference type="AlphaFoldDB" id="A0A7R9QTA4"/>
<dbReference type="Proteomes" id="UP000728032">
    <property type="component" value="Unassembled WGS sequence"/>
</dbReference>
<evidence type="ECO:0000256" key="2">
    <source>
        <dbReference type="SAM" id="SignalP"/>
    </source>
</evidence>
<feature type="region of interest" description="Disordered" evidence="1">
    <location>
        <begin position="38"/>
        <end position="60"/>
    </location>
</feature>
<organism evidence="3">
    <name type="scientific">Oppiella nova</name>
    <dbReference type="NCBI Taxonomy" id="334625"/>
    <lineage>
        <taxon>Eukaryota</taxon>
        <taxon>Metazoa</taxon>
        <taxon>Ecdysozoa</taxon>
        <taxon>Arthropoda</taxon>
        <taxon>Chelicerata</taxon>
        <taxon>Arachnida</taxon>
        <taxon>Acari</taxon>
        <taxon>Acariformes</taxon>
        <taxon>Sarcoptiformes</taxon>
        <taxon>Oribatida</taxon>
        <taxon>Brachypylina</taxon>
        <taxon>Oppioidea</taxon>
        <taxon>Oppiidae</taxon>
        <taxon>Oppiella</taxon>
    </lineage>
</organism>
<feature type="signal peptide" evidence="2">
    <location>
        <begin position="1"/>
        <end position="28"/>
    </location>
</feature>
<reference evidence="3" key="1">
    <citation type="submission" date="2020-11" db="EMBL/GenBank/DDBJ databases">
        <authorList>
            <person name="Tran Van P."/>
        </authorList>
    </citation>
    <scope>NUCLEOTIDE SEQUENCE</scope>
</reference>
<feature type="chain" id="PRO_5035593216" evidence="2">
    <location>
        <begin position="29"/>
        <end position="60"/>
    </location>
</feature>
<evidence type="ECO:0000313" key="3">
    <source>
        <dbReference type="EMBL" id="CAD7657713.1"/>
    </source>
</evidence>
<feature type="compositionally biased region" description="Polar residues" evidence="1">
    <location>
        <begin position="38"/>
        <end position="49"/>
    </location>
</feature>
<accession>A0A7R9QTA4</accession>
<sequence>MDFKMSGQLSVAILLALLLWLTVSTCMASDLGELEDFTSTVPSTSTGAPTQPPDHYGGSF</sequence>
<name>A0A7R9QTA4_9ACAR</name>
<keyword evidence="2" id="KW-0732">Signal</keyword>
<evidence type="ECO:0000313" key="4">
    <source>
        <dbReference type="Proteomes" id="UP000728032"/>
    </source>
</evidence>
<keyword evidence="4" id="KW-1185">Reference proteome</keyword>
<proteinExistence type="predicted"/>
<evidence type="ECO:0000256" key="1">
    <source>
        <dbReference type="SAM" id="MobiDB-lite"/>
    </source>
</evidence>
<dbReference type="EMBL" id="OC928348">
    <property type="protein sequence ID" value="CAD7657713.1"/>
    <property type="molecule type" value="Genomic_DNA"/>
</dbReference>
<protein>
    <submittedName>
        <fullName evidence="3">Uncharacterized protein</fullName>
    </submittedName>
</protein>
<dbReference type="EMBL" id="CAJPVJ010013523">
    <property type="protein sequence ID" value="CAG2174899.1"/>
    <property type="molecule type" value="Genomic_DNA"/>
</dbReference>
<gene>
    <name evidence="3" type="ORF">ONB1V03_LOCUS14338</name>
</gene>